<comment type="caution">
    <text evidence="2">The sequence shown here is derived from an EMBL/GenBank/DDBJ whole genome shotgun (WGS) entry which is preliminary data.</text>
</comment>
<protein>
    <recommendedName>
        <fullName evidence="4">F-box domain-containing protein</fullName>
    </recommendedName>
</protein>
<feature type="region of interest" description="Disordered" evidence="1">
    <location>
        <begin position="634"/>
        <end position="661"/>
    </location>
</feature>
<feature type="compositionally biased region" description="Low complexity" evidence="1">
    <location>
        <begin position="903"/>
        <end position="926"/>
    </location>
</feature>
<feature type="region of interest" description="Disordered" evidence="1">
    <location>
        <begin position="869"/>
        <end position="938"/>
    </location>
</feature>
<keyword evidence="3" id="KW-1185">Reference proteome</keyword>
<dbReference type="Proteomes" id="UP001215280">
    <property type="component" value="Unassembled WGS sequence"/>
</dbReference>
<dbReference type="AlphaFoldDB" id="A0AAD7MI60"/>
<proteinExistence type="predicted"/>
<reference evidence="2" key="1">
    <citation type="submission" date="2023-03" db="EMBL/GenBank/DDBJ databases">
        <title>Massive genome expansion in bonnet fungi (Mycena s.s.) driven by repeated elements and novel gene families across ecological guilds.</title>
        <authorList>
            <consortium name="Lawrence Berkeley National Laboratory"/>
            <person name="Harder C.B."/>
            <person name="Miyauchi S."/>
            <person name="Viragh M."/>
            <person name="Kuo A."/>
            <person name="Thoen E."/>
            <person name="Andreopoulos B."/>
            <person name="Lu D."/>
            <person name="Skrede I."/>
            <person name="Drula E."/>
            <person name="Henrissat B."/>
            <person name="Morin E."/>
            <person name="Kohler A."/>
            <person name="Barry K."/>
            <person name="LaButti K."/>
            <person name="Morin E."/>
            <person name="Salamov A."/>
            <person name="Lipzen A."/>
            <person name="Mereny Z."/>
            <person name="Hegedus B."/>
            <person name="Baldrian P."/>
            <person name="Stursova M."/>
            <person name="Weitz H."/>
            <person name="Taylor A."/>
            <person name="Grigoriev I.V."/>
            <person name="Nagy L.G."/>
            <person name="Martin F."/>
            <person name="Kauserud H."/>
        </authorList>
    </citation>
    <scope>NUCLEOTIDE SEQUENCE</scope>
    <source>
        <strain evidence="2">CBHHK188m</strain>
    </source>
</reference>
<feature type="compositionally biased region" description="Pro residues" evidence="1">
    <location>
        <begin position="527"/>
        <end position="541"/>
    </location>
</feature>
<gene>
    <name evidence="2" type="ORF">DFH07DRAFT_784904</name>
</gene>
<sequence>MASPHSPPRDSPLLALPPELLTAIALALATLPPRLGPPSALLPLLLVCRRLHALLTWRGARGNKALWRAIGRAGFSALPPPLLSLYPTLEELGDPPPAGGARRVEGSGGTDGRMETLRTHLRTLRVLRTGDVYAAGAGAALRGAWAMLLADSLACSSPSFEPGVGVLPTPMKGGEVDPRMGLAAGTPALASLSSSSSSSGLGGSAGASRARIGKNRRQLAWAGARAFAMKWVRERMWEGRFGEGRSGSGDDGREGEGREWQVGWPRDTDAGAAALWVIWFFEDGDTLRAEPERARRHLLGLLLPFVVGPFRMRHTGAFARRARSAFGDPSDRVSVLVYLRRVVRVDVGAVIGVGAGAGGVPVVPVGVRVIGARRSGGGGARRVSPSSGDGAGWRARGCGSEPPRRGHAVRAVDGFPSSRHRASSRNVARVRQIVLPSSVPSLDPRSDSGSRLGLGSCLRAEYGRVRWLAGLAGWRCAQSQYASTLCPPHHYSVPLLPGVVAGGNGAPITVPTNHGAFPIYALGVPAPAPPSSPPRSPPPAARRPRSASPRRRPPPPRHARLLTAPPARLLFFARMQAGGRMGVPPHLARDRAEAGARWRAAGGAGPQPVGPTQADIHEKNARPVVRFERQLAEEEWAVDDAGEGGGEGEGEDGEGGGGGGRWAADAWRARLCRGYGGRGVWDAGDTSAGGAGSIGQVDGGRQGRGGAAPGRIGRVYELGSFAGLWAGTMLMPSEAPYNAILALPGGAFPPGGLVRDDFVAAARPVYIRIAEHHSFHPHPPLPPPPADSTTGEEGMHAGWLPPGARVVGVGGGRVEVRVAAAHEEAYVYETVLEGRVRDGAHDVERCPGCARVREGERRRRDRWAAEARRAVAGASGEGSVDGGMVDGGDEEPRRSLSPRSEAADSGASSSSPVSSTHSLRSSSPDRTSSDPEGSWPEWDAPAWAARGWDWEEEGWEGACDGVQDVVFTGATDPHHGMAWHHYEYAGRVRPWDGLIGLVMRPRDHTLGLATYFISGHLVGRDTFEGTWQMAAQDVLAPSWGGSVCFARGEE</sequence>
<organism evidence="2 3">
    <name type="scientific">Mycena maculata</name>
    <dbReference type="NCBI Taxonomy" id="230809"/>
    <lineage>
        <taxon>Eukaryota</taxon>
        <taxon>Fungi</taxon>
        <taxon>Dikarya</taxon>
        <taxon>Basidiomycota</taxon>
        <taxon>Agaricomycotina</taxon>
        <taxon>Agaricomycetes</taxon>
        <taxon>Agaricomycetidae</taxon>
        <taxon>Agaricales</taxon>
        <taxon>Marasmiineae</taxon>
        <taxon>Mycenaceae</taxon>
        <taxon>Mycena</taxon>
    </lineage>
</organism>
<feature type="region of interest" description="Disordered" evidence="1">
    <location>
        <begin position="93"/>
        <end position="113"/>
    </location>
</feature>
<feature type="compositionally biased region" description="Basic and acidic residues" evidence="1">
    <location>
        <begin position="242"/>
        <end position="259"/>
    </location>
</feature>
<evidence type="ECO:0000313" key="3">
    <source>
        <dbReference type="Proteomes" id="UP001215280"/>
    </source>
</evidence>
<feature type="region of interest" description="Disordered" evidence="1">
    <location>
        <begin position="527"/>
        <end position="563"/>
    </location>
</feature>
<feature type="region of interest" description="Disordered" evidence="1">
    <location>
        <begin position="242"/>
        <end position="263"/>
    </location>
</feature>
<feature type="region of interest" description="Disordered" evidence="1">
    <location>
        <begin position="588"/>
        <end position="619"/>
    </location>
</feature>
<dbReference type="EMBL" id="JARJLG010000304">
    <property type="protein sequence ID" value="KAJ7718569.1"/>
    <property type="molecule type" value="Genomic_DNA"/>
</dbReference>
<feature type="compositionally biased region" description="Basic residues" evidence="1">
    <location>
        <begin position="542"/>
        <end position="560"/>
    </location>
</feature>
<evidence type="ECO:0008006" key="4">
    <source>
        <dbReference type="Google" id="ProtNLM"/>
    </source>
</evidence>
<feature type="region of interest" description="Disordered" evidence="1">
    <location>
        <begin position="376"/>
        <end position="410"/>
    </location>
</feature>
<evidence type="ECO:0000313" key="2">
    <source>
        <dbReference type="EMBL" id="KAJ7718569.1"/>
    </source>
</evidence>
<accession>A0AAD7MI60</accession>
<feature type="compositionally biased region" description="Acidic residues" evidence="1">
    <location>
        <begin position="634"/>
        <end position="654"/>
    </location>
</feature>
<name>A0AAD7MI60_9AGAR</name>
<feature type="compositionally biased region" description="Low complexity" evidence="1">
    <location>
        <begin position="597"/>
        <end position="614"/>
    </location>
</feature>
<evidence type="ECO:0000256" key="1">
    <source>
        <dbReference type="SAM" id="MobiDB-lite"/>
    </source>
</evidence>
<feature type="compositionally biased region" description="Gly residues" evidence="1">
    <location>
        <begin position="875"/>
        <end position="886"/>
    </location>
</feature>